<dbReference type="STRING" id="157072.A0A024TYP8"/>
<dbReference type="SMART" id="SM00367">
    <property type="entry name" value="LRR_CC"/>
    <property type="match status" value="8"/>
</dbReference>
<sequence>MKRSRRKQEAETSDDETKEEQPAQRRRGNGEEVARGRGAVTADRASYFARGDTSGIDAEDHRITPAASSSTAEEDWPGMFQTAAVLHQGRSAAQAKRQEELDKKATNDSATTEEEAATPWEPRYPLRALVKTQDIPSLKDVVCAIIAQHIHEYQDVGHECLGERSLVESRAKIATLVAQSRRLDNSVLPFFIYPGVMEIDIPDCSMLDENSFVQALLAAQTAEKDLGISTKFTSLKLGMSGRCISDRVLESLSTALSTVEEVRLDGCYRLSDHGIKYLQAKCSPCLERFELSSNQRITAASITYIQGWTHLHTLSLAECPQFVDDDFLPLKPLVTTSLRKLSLVQLDKATDRLLQLLFHGTADCLIEDLSVARCARLTDAGLQVAVQACSRLTALDVADVLLLTDATLAHVRTAKLTLHRVNLRRCTNMTDAGIEDLAVASAGHLARLEISSLPLLTGKAMVALATHCATSLHHLDISFCRHIRDNDVGYLTTHCHNLTRLGLYGCTQISTVFLQGQPLDGLVCYGHPLLTGLKLRA</sequence>
<dbReference type="GO" id="GO:0031146">
    <property type="term" value="P:SCF-dependent proteasomal ubiquitin-dependent protein catabolic process"/>
    <property type="evidence" value="ECO:0007669"/>
    <property type="project" value="TreeGrafter"/>
</dbReference>
<gene>
    <name evidence="3" type="ORF">H310_08531</name>
</gene>
<dbReference type="InterPro" id="IPR006553">
    <property type="entry name" value="Leu-rich_rpt_Cys-con_subtyp"/>
</dbReference>
<dbReference type="EMBL" id="KI913968">
    <property type="protein sequence ID" value="ETV99119.1"/>
    <property type="molecule type" value="Genomic_DNA"/>
</dbReference>
<feature type="region of interest" description="Disordered" evidence="1">
    <location>
        <begin position="1"/>
        <end position="118"/>
    </location>
</feature>
<dbReference type="Pfam" id="PF25372">
    <property type="entry name" value="DUF7885"/>
    <property type="match status" value="1"/>
</dbReference>
<feature type="domain" description="F-box/LRR-repeat protein 15-like leucin rich repeat" evidence="2">
    <location>
        <begin position="366"/>
        <end position="515"/>
    </location>
</feature>
<reference evidence="3" key="1">
    <citation type="submission" date="2013-12" db="EMBL/GenBank/DDBJ databases">
        <title>The Genome Sequence of Aphanomyces invadans NJM9701.</title>
        <authorList>
            <consortium name="The Broad Institute Genomics Platform"/>
            <person name="Russ C."/>
            <person name="Tyler B."/>
            <person name="van West P."/>
            <person name="Dieguez-Uribeondo J."/>
            <person name="Young S.K."/>
            <person name="Zeng Q."/>
            <person name="Gargeya S."/>
            <person name="Fitzgerald M."/>
            <person name="Abouelleil A."/>
            <person name="Alvarado L."/>
            <person name="Chapman S.B."/>
            <person name="Gainer-Dewar J."/>
            <person name="Goldberg J."/>
            <person name="Griggs A."/>
            <person name="Gujja S."/>
            <person name="Hansen M."/>
            <person name="Howarth C."/>
            <person name="Imamovic A."/>
            <person name="Ireland A."/>
            <person name="Larimer J."/>
            <person name="McCowan C."/>
            <person name="Murphy C."/>
            <person name="Pearson M."/>
            <person name="Poon T.W."/>
            <person name="Priest M."/>
            <person name="Roberts A."/>
            <person name="Saif S."/>
            <person name="Shea T."/>
            <person name="Sykes S."/>
            <person name="Wortman J."/>
            <person name="Nusbaum C."/>
            <person name="Birren B."/>
        </authorList>
    </citation>
    <scope>NUCLEOTIDE SEQUENCE [LARGE SCALE GENOMIC DNA]</scope>
    <source>
        <strain evidence="3">NJM9701</strain>
    </source>
</reference>
<proteinExistence type="predicted"/>
<dbReference type="GO" id="GO:0019005">
    <property type="term" value="C:SCF ubiquitin ligase complex"/>
    <property type="evidence" value="ECO:0007669"/>
    <property type="project" value="TreeGrafter"/>
</dbReference>
<evidence type="ECO:0000256" key="1">
    <source>
        <dbReference type="SAM" id="MobiDB-lite"/>
    </source>
</evidence>
<dbReference type="InterPro" id="IPR057207">
    <property type="entry name" value="FBXL15_LRR"/>
</dbReference>
<dbReference type="PANTHER" id="PTHR13318">
    <property type="entry name" value="PARTNER OF PAIRED, ISOFORM B-RELATED"/>
    <property type="match status" value="1"/>
</dbReference>
<dbReference type="RefSeq" id="XP_008872547.1">
    <property type="nucleotide sequence ID" value="XM_008874325.1"/>
</dbReference>
<dbReference type="GeneID" id="20085581"/>
<feature type="compositionally biased region" description="Basic and acidic residues" evidence="1">
    <location>
        <begin position="96"/>
        <end position="106"/>
    </location>
</feature>
<dbReference type="OrthoDB" id="10257471at2759"/>
<dbReference type="VEuPathDB" id="FungiDB:H310_08531"/>
<dbReference type="AlphaFoldDB" id="A0A024TYP8"/>
<feature type="compositionally biased region" description="Basic and acidic residues" evidence="1">
    <location>
        <begin position="19"/>
        <end position="35"/>
    </location>
</feature>
<accession>A0A024TYP8</accession>
<evidence type="ECO:0000259" key="2">
    <source>
        <dbReference type="Pfam" id="PF25372"/>
    </source>
</evidence>
<dbReference type="eggNOG" id="KOG1947">
    <property type="taxonomic scope" value="Eukaryota"/>
</dbReference>
<organism evidence="3">
    <name type="scientific">Aphanomyces invadans</name>
    <dbReference type="NCBI Taxonomy" id="157072"/>
    <lineage>
        <taxon>Eukaryota</taxon>
        <taxon>Sar</taxon>
        <taxon>Stramenopiles</taxon>
        <taxon>Oomycota</taxon>
        <taxon>Saprolegniomycetes</taxon>
        <taxon>Saprolegniales</taxon>
        <taxon>Verrucalvaceae</taxon>
        <taxon>Aphanomyces</taxon>
    </lineage>
</organism>
<dbReference type="InterPro" id="IPR032675">
    <property type="entry name" value="LRR_dom_sf"/>
</dbReference>
<protein>
    <recommendedName>
        <fullName evidence="2">F-box/LRR-repeat protein 15-like leucin rich repeat domain-containing protein</fullName>
    </recommendedName>
</protein>
<dbReference type="PANTHER" id="PTHR13318:SF190">
    <property type="entry name" value="PARTNER OF PAIRED, ISOFORM B"/>
    <property type="match status" value="1"/>
</dbReference>
<dbReference type="SUPFAM" id="SSF52047">
    <property type="entry name" value="RNI-like"/>
    <property type="match status" value="1"/>
</dbReference>
<evidence type="ECO:0000313" key="3">
    <source>
        <dbReference type="EMBL" id="ETV99119.1"/>
    </source>
</evidence>
<dbReference type="Gene3D" id="3.80.10.10">
    <property type="entry name" value="Ribonuclease Inhibitor"/>
    <property type="match status" value="3"/>
</dbReference>
<name>A0A024TYP8_9STRA</name>